<dbReference type="InterPro" id="IPR002772">
    <property type="entry name" value="Glyco_hydro_3_C"/>
</dbReference>
<keyword evidence="2" id="KW-0378">Hydrolase</keyword>
<dbReference type="InterPro" id="IPR017853">
    <property type="entry name" value="GH"/>
</dbReference>
<keyword evidence="5" id="KW-1185">Reference proteome</keyword>
<dbReference type="PRINTS" id="PR00133">
    <property type="entry name" value="GLHYDRLASE3"/>
</dbReference>
<dbReference type="Proteomes" id="UP000235050">
    <property type="component" value="Unassembled WGS sequence"/>
</dbReference>
<evidence type="ECO:0000313" key="5">
    <source>
        <dbReference type="Proteomes" id="UP000235050"/>
    </source>
</evidence>
<dbReference type="GO" id="GO:0008422">
    <property type="term" value="F:beta-glucosidase activity"/>
    <property type="evidence" value="ECO:0007669"/>
    <property type="project" value="TreeGrafter"/>
</dbReference>
<dbReference type="EMBL" id="NMWU01000002">
    <property type="protein sequence ID" value="PLS31947.1"/>
    <property type="molecule type" value="Genomic_DNA"/>
</dbReference>
<dbReference type="Gene3D" id="3.20.20.300">
    <property type="entry name" value="Glycoside hydrolase, family 3, N-terminal domain"/>
    <property type="match status" value="1"/>
</dbReference>
<comment type="similarity">
    <text evidence="1">Belongs to the glycosyl hydrolase 3 family.</text>
</comment>
<sequence length="764" mass="82593">MDLNTSNLRQVLRFYLEPGGAKTMSVYVDDSSAFGRSLAAVRRGADSLAEAEKLYDQLTDDERLALLDGDTPFWEGMLSFVRDGYNVNPYVHGEIDRLGIPGTHFIDGPRGCVRGKSTAFPVSMARGATWDEALEERVGVAIGEEIREQGGNFFGGVCINLPRHPAWGRAQETYSDQPVILGRMGAALSRGVQHNAMACMKHFACNSMENARFSVDVKVDEATLNEVYLPHFKHVAESGVHAVMSSYNSINGEWGGENHYNLTQVLRDDWGFRGLAVSDFIWGLRDAAKSLRNGLDIEEPFTQQRGEELKAALESGEVSWDDVKRSGLRILDNQLRYYAERWSEEPKGTVASDAHMALAREVEARAVVMLKNDAVEGSPVLPINPDAAGRIAVFGRLADMANTGDHGSSDVHSPTVVTPLQGIREAFAKADVDYVPGNDSTDATASTDAKVTSAAESADIAIVVVGYTAADEGEFVDGSIADREDLLALYPDAKNPEQEAMRKEVLERMGGGASIVGTETAGGDRRDLHLHAEDVALIHEVAAANPRTVVIVVSAGAVLMEEWQAEVPALLLGWYSGSEGGHGLADVLSGKTNPSGRLPYPIPASAVDLPELDIDATEITYDRYYGQRLIQHNSSKALFPLGFGLSYTEWGLRDAAVRSLDAEAGVGQVETVVSNTGAQDGYHVVQVYGTVRDGDRAGERELLGFATAFVPTGTERSVLVDLDLTAFGRWNPETRKVESPRGAVLLEVSSYWGDPAASSVEVTL</sequence>
<dbReference type="SUPFAM" id="SSF52279">
    <property type="entry name" value="Beta-D-glucan exohydrolase, C-terminal domain"/>
    <property type="match status" value="1"/>
</dbReference>
<reference evidence="4 5" key="1">
    <citation type="submission" date="2017-07" db="EMBL/GenBank/DDBJ databases">
        <title>Bifidobacterium novel species.</title>
        <authorList>
            <person name="Lugli G.A."/>
            <person name="Milani C."/>
            <person name="Duranti S."/>
            <person name="Mangifesta M."/>
        </authorList>
    </citation>
    <scope>NUCLEOTIDE SEQUENCE [LARGE SCALE GENOMIC DNA]</scope>
    <source>
        <strain evidence="5">Uis1B</strain>
    </source>
</reference>
<dbReference type="SMART" id="SM01217">
    <property type="entry name" value="Fn3_like"/>
    <property type="match status" value="1"/>
</dbReference>
<dbReference type="Pfam" id="PF00933">
    <property type="entry name" value="Glyco_hydro_3"/>
    <property type="match status" value="1"/>
</dbReference>
<name>A0A2N5JCL0_9BIFI</name>
<accession>A0A2N5JCL0</accession>
<dbReference type="Pfam" id="PF14310">
    <property type="entry name" value="Fn3-like"/>
    <property type="match status" value="1"/>
</dbReference>
<protein>
    <submittedName>
        <fullName evidence="4">Beta-glucosidase</fullName>
    </submittedName>
</protein>
<dbReference type="Gene3D" id="3.40.50.1700">
    <property type="entry name" value="Glycoside hydrolase family 3 C-terminal domain"/>
    <property type="match status" value="1"/>
</dbReference>
<dbReference type="SUPFAM" id="SSF51445">
    <property type="entry name" value="(Trans)glycosidases"/>
    <property type="match status" value="1"/>
</dbReference>
<gene>
    <name evidence="4" type="ORF">Uis1B_0037</name>
</gene>
<dbReference type="InterPro" id="IPR036962">
    <property type="entry name" value="Glyco_hydro_3_N_sf"/>
</dbReference>
<evidence type="ECO:0000259" key="3">
    <source>
        <dbReference type="SMART" id="SM01217"/>
    </source>
</evidence>
<dbReference type="InterPro" id="IPR001764">
    <property type="entry name" value="Glyco_hydro_3_N"/>
</dbReference>
<comment type="caution">
    <text evidence="4">The sequence shown here is derived from an EMBL/GenBank/DDBJ whole genome shotgun (WGS) entry which is preliminary data.</text>
</comment>
<dbReference type="InterPro" id="IPR026891">
    <property type="entry name" value="Fn3-like"/>
</dbReference>
<dbReference type="InterPro" id="IPR050288">
    <property type="entry name" value="Cellulose_deg_GH3"/>
</dbReference>
<evidence type="ECO:0000313" key="4">
    <source>
        <dbReference type="EMBL" id="PLS31947.1"/>
    </source>
</evidence>
<dbReference type="Gene3D" id="2.60.40.10">
    <property type="entry name" value="Immunoglobulins"/>
    <property type="match status" value="1"/>
</dbReference>
<proteinExistence type="inferred from homology"/>
<dbReference type="InterPro" id="IPR036881">
    <property type="entry name" value="Glyco_hydro_3_C_sf"/>
</dbReference>
<evidence type="ECO:0000256" key="2">
    <source>
        <dbReference type="ARBA" id="ARBA00022801"/>
    </source>
</evidence>
<dbReference type="AlphaFoldDB" id="A0A2N5JCL0"/>
<dbReference type="PANTHER" id="PTHR42715">
    <property type="entry name" value="BETA-GLUCOSIDASE"/>
    <property type="match status" value="1"/>
</dbReference>
<dbReference type="GO" id="GO:0009251">
    <property type="term" value="P:glucan catabolic process"/>
    <property type="evidence" value="ECO:0007669"/>
    <property type="project" value="TreeGrafter"/>
</dbReference>
<feature type="domain" description="Fibronectin type III-like" evidence="3">
    <location>
        <begin position="683"/>
        <end position="750"/>
    </location>
</feature>
<organism evidence="4 5">
    <name type="scientific">Bifidobacterium margollesii</name>
    <dbReference type="NCBI Taxonomy" id="2020964"/>
    <lineage>
        <taxon>Bacteria</taxon>
        <taxon>Bacillati</taxon>
        <taxon>Actinomycetota</taxon>
        <taxon>Actinomycetes</taxon>
        <taxon>Bifidobacteriales</taxon>
        <taxon>Bifidobacteriaceae</taxon>
        <taxon>Bifidobacterium</taxon>
    </lineage>
</organism>
<dbReference type="Pfam" id="PF01915">
    <property type="entry name" value="Glyco_hydro_3_C"/>
    <property type="match status" value="1"/>
</dbReference>
<dbReference type="InterPro" id="IPR013783">
    <property type="entry name" value="Ig-like_fold"/>
</dbReference>
<evidence type="ECO:0000256" key="1">
    <source>
        <dbReference type="ARBA" id="ARBA00005336"/>
    </source>
</evidence>
<dbReference type="PANTHER" id="PTHR42715:SF3">
    <property type="entry name" value="BETA-GLUCOSIDASE B-RELATED"/>
    <property type="match status" value="1"/>
</dbReference>